<evidence type="ECO:0000313" key="3">
    <source>
        <dbReference type="EMBL" id="CAD7222195.1"/>
    </source>
</evidence>
<dbReference type="InterPro" id="IPR050985">
    <property type="entry name" value="Alpha-glycosidase_related"/>
</dbReference>
<proteinExistence type="predicted"/>
<dbReference type="AlphaFoldDB" id="A0A7R8W045"/>
<reference evidence="3" key="1">
    <citation type="submission" date="2020-11" db="EMBL/GenBank/DDBJ databases">
        <authorList>
            <person name="Tran Van P."/>
        </authorList>
    </citation>
    <scope>NUCLEOTIDE SEQUENCE</scope>
</reference>
<evidence type="ECO:0000256" key="1">
    <source>
        <dbReference type="ARBA" id="ARBA00022801"/>
    </source>
</evidence>
<protein>
    <submittedName>
        <fullName evidence="3">Uncharacterized protein</fullName>
    </submittedName>
</protein>
<dbReference type="InterPro" id="IPR017853">
    <property type="entry name" value="GH"/>
</dbReference>
<evidence type="ECO:0000256" key="2">
    <source>
        <dbReference type="ARBA" id="ARBA00023295"/>
    </source>
</evidence>
<dbReference type="GO" id="GO:0016798">
    <property type="term" value="F:hydrolase activity, acting on glycosyl bonds"/>
    <property type="evidence" value="ECO:0007669"/>
    <property type="project" value="UniProtKB-KW"/>
</dbReference>
<dbReference type="OrthoDB" id="10070917at2759"/>
<dbReference type="PANTHER" id="PTHR43053">
    <property type="entry name" value="GLYCOSIDASE FAMILY 31"/>
    <property type="match status" value="1"/>
</dbReference>
<keyword evidence="2" id="KW-0326">Glycosidase</keyword>
<keyword evidence="1" id="KW-0378">Hydrolase</keyword>
<sequence>MKEPEPAVKTRGYFRGIGSFTSIRSQSSDELTCSLDFRNCNNDAVEVIGEQGKFSISINDEKDINCETFVSETDDDQIEFCVPVSDGPHWYGSGEQYYQPWPLETRLRADSAHLPGDMLQSKEIYASEITAHGFLNSHLEIDDDWETCYGDLRFNPVKFPNVSSMVQDLNNMGLIAGYLDVTNREAIDWWLGRLRTLLDETGIDNYKIDAGETNWLPRNYDLNADNSTVPQIFTTKYAQMAQELSGTSGLLEARVGRRSQDLSIFVRELFIRWLQVNVFMPSIQFSYVPWDYDQETVEISKEMAALVARPNG</sequence>
<organism evidence="3">
    <name type="scientific">Cyprideis torosa</name>
    <dbReference type="NCBI Taxonomy" id="163714"/>
    <lineage>
        <taxon>Eukaryota</taxon>
        <taxon>Metazoa</taxon>
        <taxon>Ecdysozoa</taxon>
        <taxon>Arthropoda</taxon>
        <taxon>Crustacea</taxon>
        <taxon>Oligostraca</taxon>
        <taxon>Ostracoda</taxon>
        <taxon>Podocopa</taxon>
        <taxon>Podocopida</taxon>
        <taxon>Cytherocopina</taxon>
        <taxon>Cytheroidea</taxon>
        <taxon>Cytherideidae</taxon>
        <taxon>Cyprideis</taxon>
    </lineage>
</organism>
<dbReference type="EMBL" id="OB660035">
    <property type="protein sequence ID" value="CAD7222195.1"/>
    <property type="molecule type" value="Genomic_DNA"/>
</dbReference>
<name>A0A7R8W045_9CRUS</name>
<dbReference type="Gene3D" id="3.20.20.80">
    <property type="entry name" value="Glycosidases"/>
    <property type="match status" value="2"/>
</dbReference>
<gene>
    <name evidence="3" type="ORF">CTOB1V02_LOCUS210</name>
</gene>
<dbReference type="PANTHER" id="PTHR43053:SF4">
    <property type="entry name" value="MYOGENESIS-REGULATING GLYCOSIDASE"/>
    <property type="match status" value="1"/>
</dbReference>
<dbReference type="SUPFAM" id="SSF51445">
    <property type="entry name" value="(Trans)glycosidases"/>
    <property type="match status" value="1"/>
</dbReference>
<accession>A0A7R8W045</accession>